<evidence type="ECO:0000313" key="1">
    <source>
        <dbReference type="EMBL" id="XBY43631.1"/>
    </source>
</evidence>
<protein>
    <submittedName>
        <fullName evidence="1">Uncharacterized protein</fullName>
    </submittedName>
</protein>
<dbReference type="KEGG" id="mflg:ABS361_16325"/>
<dbReference type="AlphaFoldDB" id="A0AAU7X6D5"/>
<organism evidence="1">
    <name type="scientific">Methyloraptor flagellatus</name>
    <dbReference type="NCBI Taxonomy" id="3162530"/>
    <lineage>
        <taxon>Bacteria</taxon>
        <taxon>Pseudomonadati</taxon>
        <taxon>Pseudomonadota</taxon>
        <taxon>Alphaproteobacteria</taxon>
        <taxon>Hyphomicrobiales</taxon>
        <taxon>Ancalomicrobiaceae</taxon>
        <taxon>Methyloraptor</taxon>
    </lineage>
</organism>
<sequence length="288" mass="30718">MADTEHEAGSRAAAPDLVTFLRDGVRSVRHLIRAGSEIGGRVGRGEGRLPLPLPGPVSRFGGRTVSRVGRLADMVLTDIEEIAKRGLLGEDDGAPSPTTPALYGRFFDTRRQGAAEARALFSNFVYRHARRLLGAAGYADALVFEHAIDRAYTRIFDSYGHLWSRAVEESGGRMSVALGIDYHWDVFDLAAEMIVALGAEHPIRDLGDGPFRPSAPSAFVAAVEADGELAATCAVALATALGQAERRPDAIETAMRLVGTRFEAIQLATASEQPAQALAATLRAIARG</sequence>
<accession>A0AAU7X6D5</accession>
<reference evidence="1" key="1">
    <citation type="submission" date="2024-06" db="EMBL/GenBank/DDBJ databases">
        <title>Methylostella associata gen. nov., sp. nov., a novel Ancalomicrobiaceae-affiliated facultatively methylotrophic bacteria that feed on methanotrophs of the genus Methylococcus.</title>
        <authorList>
            <person name="Saltykova V."/>
            <person name="Danilova O.V."/>
            <person name="Oshkin I.Y."/>
            <person name="Belova S.E."/>
            <person name="Pimenov N.V."/>
            <person name="Dedysh S.N."/>
        </authorList>
    </citation>
    <scope>NUCLEOTIDE SEQUENCE</scope>
    <source>
        <strain evidence="1">S20</strain>
    </source>
</reference>
<gene>
    <name evidence="1" type="ORF">ABS361_16325</name>
</gene>
<name>A0AAU7X6D5_9HYPH</name>
<proteinExistence type="predicted"/>
<dbReference type="EMBL" id="CP158568">
    <property type="protein sequence ID" value="XBY43631.1"/>
    <property type="molecule type" value="Genomic_DNA"/>
</dbReference>
<dbReference type="RefSeq" id="WP_407048731.1">
    <property type="nucleotide sequence ID" value="NZ_CP158568.1"/>
</dbReference>